<keyword evidence="9" id="KW-0560">Oxidoreductase</keyword>
<dbReference type="SUPFAM" id="SSF63380">
    <property type="entry name" value="Riboflavin synthase domain-like"/>
    <property type="match status" value="1"/>
</dbReference>
<feature type="region of interest" description="Disordered" evidence="14">
    <location>
        <begin position="385"/>
        <end position="406"/>
    </location>
</feature>
<feature type="transmembrane region" description="Helical" evidence="15">
    <location>
        <begin position="103"/>
        <end position="124"/>
    </location>
</feature>
<dbReference type="InterPro" id="IPR013130">
    <property type="entry name" value="Fe3_Rdtase_TM_dom"/>
</dbReference>
<dbReference type="Pfam" id="PF08022">
    <property type="entry name" value="FAD_binding_8"/>
    <property type="match status" value="1"/>
</dbReference>
<feature type="transmembrane region" description="Helical" evidence="15">
    <location>
        <begin position="144"/>
        <end position="165"/>
    </location>
</feature>
<evidence type="ECO:0000313" key="18">
    <source>
        <dbReference type="Proteomes" id="UP000250140"/>
    </source>
</evidence>
<dbReference type="InterPro" id="IPR013112">
    <property type="entry name" value="FAD-bd_8"/>
</dbReference>
<proteinExistence type="inferred from homology"/>
<dbReference type="GO" id="GO:0015677">
    <property type="term" value="P:copper ion import"/>
    <property type="evidence" value="ECO:0007669"/>
    <property type="project" value="TreeGrafter"/>
</dbReference>
<keyword evidence="18" id="KW-1185">Reference proteome</keyword>
<evidence type="ECO:0000256" key="15">
    <source>
        <dbReference type="SAM" id="Phobius"/>
    </source>
</evidence>
<evidence type="ECO:0000256" key="2">
    <source>
        <dbReference type="ARBA" id="ARBA00006278"/>
    </source>
</evidence>
<dbReference type="InterPro" id="IPR017927">
    <property type="entry name" value="FAD-bd_FR_type"/>
</dbReference>
<evidence type="ECO:0000256" key="5">
    <source>
        <dbReference type="ARBA" id="ARBA00022475"/>
    </source>
</evidence>
<reference evidence="17 18" key="1">
    <citation type="journal article" date="2016" name="Nat. Commun.">
        <title>Ectomycorrhizal ecology is imprinted in the genome of the dominant symbiotic fungus Cenococcum geophilum.</title>
        <authorList>
            <consortium name="DOE Joint Genome Institute"/>
            <person name="Peter M."/>
            <person name="Kohler A."/>
            <person name="Ohm R.A."/>
            <person name="Kuo A."/>
            <person name="Krutzmann J."/>
            <person name="Morin E."/>
            <person name="Arend M."/>
            <person name="Barry K.W."/>
            <person name="Binder M."/>
            <person name="Choi C."/>
            <person name="Clum A."/>
            <person name="Copeland A."/>
            <person name="Grisel N."/>
            <person name="Haridas S."/>
            <person name="Kipfer T."/>
            <person name="LaButti K."/>
            <person name="Lindquist E."/>
            <person name="Lipzen A."/>
            <person name="Maire R."/>
            <person name="Meier B."/>
            <person name="Mihaltcheva S."/>
            <person name="Molinier V."/>
            <person name="Murat C."/>
            <person name="Poggeler S."/>
            <person name="Quandt C.A."/>
            <person name="Sperisen C."/>
            <person name="Tritt A."/>
            <person name="Tisserant E."/>
            <person name="Crous P.W."/>
            <person name="Henrissat B."/>
            <person name="Nehls U."/>
            <person name="Egli S."/>
            <person name="Spatafora J.W."/>
            <person name="Grigoriev I.V."/>
            <person name="Martin F.M."/>
        </authorList>
    </citation>
    <scope>NUCLEOTIDE SEQUENCE [LARGE SCALE GENOMIC DNA]</scope>
    <source>
        <strain evidence="17 18">CBS 207.34</strain>
    </source>
</reference>
<dbReference type="Gene3D" id="2.40.30.10">
    <property type="entry name" value="Translation factors"/>
    <property type="match status" value="1"/>
</dbReference>
<dbReference type="SUPFAM" id="SSF52343">
    <property type="entry name" value="Ferredoxin reductase-like, C-terminal NADP-linked domain"/>
    <property type="match status" value="1"/>
</dbReference>
<dbReference type="SFLD" id="SFLDG01168">
    <property type="entry name" value="Ferric_reductase_subgroup_(FRE"/>
    <property type="match status" value="1"/>
</dbReference>
<evidence type="ECO:0000313" key="17">
    <source>
        <dbReference type="EMBL" id="OCL11481.1"/>
    </source>
</evidence>
<evidence type="ECO:0000256" key="8">
    <source>
        <dbReference type="ARBA" id="ARBA00022989"/>
    </source>
</evidence>
<feature type="region of interest" description="Disordered" evidence="14">
    <location>
        <begin position="546"/>
        <end position="578"/>
    </location>
</feature>
<feature type="region of interest" description="Disordered" evidence="14">
    <location>
        <begin position="455"/>
        <end position="474"/>
    </location>
</feature>
<name>A0A8E2F6Q5_9PEZI</name>
<evidence type="ECO:0000256" key="10">
    <source>
        <dbReference type="ARBA" id="ARBA00023065"/>
    </source>
</evidence>
<dbReference type="SFLD" id="SFLDS00052">
    <property type="entry name" value="Ferric_Reductase_Domain"/>
    <property type="match status" value="1"/>
</dbReference>
<feature type="transmembrane region" description="Helical" evidence="15">
    <location>
        <begin position="215"/>
        <end position="234"/>
    </location>
</feature>
<comment type="similarity">
    <text evidence="2">Belongs to the ferric reductase (FRE) family.</text>
</comment>
<feature type="domain" description="FAD-binding FR-type" evidence="16">
    <location>
        <begin position="305"/>
        <end position="422"/>
    </location>
</feature>
<accession>A0A8E2F6Q5</accession>
<dbReference type="PANTHER" id="PTHR32361:SF9">
    <property type="entry name" value="FERRIC REDUCTASE TRANSMEMBRANE COMPONENT 3-RELATED"/>
    <property type="match status" value="1"/>
</dbReference>
<evidence type="ECO:0000259" key="16">
    <source>
        <dbReference type="PROSITE" id="PS51384"/>
    </source>
</evidence>
<feature type="compositionally biased region" description="Low complexity" evidence="14">
    <location>
        <begin position="549"/>
        <end position="561"/>
    </location>
</feature>
<dbReference type="PROSITE" id="PS51384">
    <property type="entry name" value="FAD_FR"/>
    <property type="match status" value="1"/>
</dbReference>
<keyword evidence="6 15" id="KW-0812">Transmembrane</keyword>
<evidence type="ECO:0000256" key="12">
    <source>
        <dbReference type="ARBA" id="ARBA00023180"/>
    </source>
</evidence>
<dbReference type="GO" id="GO:0005886">
    <property type="term" value="C:plasma membrane"/>
    <property type="evidence" value="ECO:0007669"/>
    <property type="project" value="UniProtKB-SubCell"/>
</dbReference>
<dbReference type="EC" id="1.16.1.9" evidence="3"/>
<organism evidence="17 18">
    <name type="scientific">Glonium stellatum</name>
    <dbReference type="NCBI Taxonomy" id="574774"/>
    <lineage>
        <taxon>Eukaryota</taxon>
        <taxon>Fungi</taxon>
        <taxon>Dikarya</taxon>
        <taxon>Ascomycota</taxon>
        <taxon>Pezizomycotina</taxon>
        <taxon>Dothideomycetes</taxon>
        <taxon>Pleosporomycetidae</taxon>
        <taxon>Gloniales</taxon>
        <taxon>Gloniaceae</taxon>
        <taxon>Glonium</taxon>
    </lineage>
</organism>
<evidence type="ECO:0000256" key="1">
    <source>
        <dbReference type="ARBA" id="ARBA00004651"/>
    </source>
</evidence>
<evidence type="ECO:0000256" key="6">
    <source>
        <dbReference type="ARBA" id="ARBA00022692"/>
    </source>
</evidence>
<gene>
    <name evidence="17" type="ORF">AOQ84DRAFT_386810</name>
</gene>
<dbReference type="GO" id="GO:0006826">
    <property type="term" value="P:iron ion transport"/>
    <property type="evidence" value="ECO:0007669"/>
    <property type="project" value="TreeGrafter"/>
</dbReference>
<evidence type="ECO:0000256" key="9">
    <source>
        <dbReference type="ARBA" id="ARBA00023002"/>
    </source>
</evidence>
<dbReference type="OrthoDB" id="3944240at2759"/>
<feature type="transmembrane region" description="Helical" evidence="15">
    <location>
        <begin position="241"/>
        <end position="259"/>
    </location>
</feature>
<keyword evidence="4" id="KW-0813">Transport</keyword>
<keyword evidence="12" id="KW-0325">Glycoprotein</keyword>
<dbReference type="Proteomes" id="UP000250140">
    <property type="component" value="Unassembled WGS sequence"/>
</dbReference>
<dbReference type="InterPro" id="IPR013121">
    <property type="entry name" value="Fe_red_NAD-bd_6"/>
</dbReference>
<feature type="transmembrane region" description="Helical" evidence="15">
    <location>
        <begin position="26"/>
        <end position="48"/>
    </location>
</feature>
<evidence type="ECO:0000256" key="13">
    <source>
        <dbReference type="ARBA" id="ARBA00048483"/>
    </source>
</evidence>
<sequence>MDMGNMPMGSMSAGNGIPPLFTFQKMYWAVVGTAIGIATMVNLLNYVIFRQRLSALSKGLPRPAKPKALFFRVNATITAILREASNASIRIPIKGRTLRLPTVGRTSLVVANVVVLVVLCFYKLDPSDRWSRENIGYRTGFVNMAQLPLIFLLAGKNNIIGYLTGVSHERLNWLHRWCARCLLLTTTIHMGYWFADWAPYDYIATQIRTDTLTKRGVMAYGVLLWIVISSMTPIRGWCYELFVLQHLVSFAVFIGFVYIHTPVEVHIYIWIPVGLFFFDRVVRALRVLYANLAVFHPRQRKAGQMSGFWACKAEFTPLPHDTTRITIQNPPISWSPGQHVFLSCHSIVPLQSHPFTVASIPADGVMEFLVKAERGGTRRLFRHAAKQHGLPTTSPSSSSSSKPSTSIRTVAIEGPYGAIRPLQQFDTVVLLAGSTGATFTLPLLRDLVRRWQSTLPSQSSQPSSTNSSSSIFHAPPGTVTRHVRFIWVVKSRGQLSWFAPQLSALAADVQALRAAGREASVEISVFVTCDPAFTEEHKSLLASITAPAQTQTQTRDQQQQRGVVEVGSETSTLDEKAGAKKAAAEGADDGYAIREVDSASTTPAEAEEAAACGPAGECCCTKTVEDEADISAAAAAAAICTCGNGNGNGSVPRAPSTRSSNASLAPKPLLHPGIAVISGRPGCRGIVRRALEQALGEAAVVVCGPRGLVADVKAGVVALCDERAVHKGTGAQGVFLHTESFGY</sequence>
<dbReference type="CDD" id="cd06186">
    <property type="entry name" value="NOX_Duox_like_FAD_NADP"/>
    <property type="match status" value="1"/>
</dbReference>
<dbReference type="InterPro" id="IPR051410">
    <property type="entry name" value="Ferric/Cupric_Reductase"/>
</dbReference>
<evidence type="ECO:0000256" key="7">
    <source>
        <dbReference type="ARBA" id="ARBA00022982"/>
    </source>
</evidence>
<keyword evidence="11 15" id="KW-0472">Membrane</keyword>
<feature type="compositionally biased region" description="Low complexity" evidence="14">
    <location>
        <begin position="455"/>
        <end position="470"/>
    </location>
</feature>
<evidence type="ECO:0000256" key="3">
    <source>
        <dbReference type="ARBA" id="ARBA00012668"/>
    </source>
</evidence>
<dbReference type="GO" id="GO:0006879">
    <property type="term" value="P:intracellular iron ion homeostasis"/>
    <property type="evidence" value="ECO:0007669"/>
    <property type="project" value="TreeGrafter"/>
</dbReference>
<dbReference type="Pfam" id="PF01794">
    <property type="entry name" value="Ferric_reduct"/>
    <property type="match status" value="1"/>
</dbReference>
<keyword evidence="10" id="KW-0406">Ion transport</keyword>
<keyword evidence="8 15" id="KW-1133">Transmembrane helix</keyword>
<comment type="catalytic activity">
    <reaction evidence="13">
        <text>2 a Fe(II)-siderophore + NADP(+) + H(+) = 2 a Fe(III)-siderophore + NADPH</text>
        <dbReference type="Rhea" id="RHEA:28795"/>
        <dbReference type="Rhea" id="RHEA-COMP:11342"/>
        <dbReference type="Rhea" id="RHEA-COMP:11344"/>
        <dbReference type="ChEBI" id="CHEBI:15378"/>
        <dbReference type="ChEBI" id="CHEBI:29033"/>
        <dbReference type="ChEBI" id="CHEBI:29034"/>
        <dbReference type="ChEBI" id="CHEBI:57783"/>
        <dbReference type="ChEBI" id="CHEBI:58349"/>
        <dbReference type="EC" id="1.16.1.9"/>
    </reaction>
</comment>
<evidence type="ECO:0000256" key="14">
    <source>
        <dbReference type="SAM" id="MobiDB-lite"/>
    </source>
</evidence>
<dbReference type="Gene3D" id="3.40.50.80">
    <property type="entry name" value="Nucleotide-binding domain of ferredoxin-NADP reductase (FNR) module"/>
    <property type="match status" value="1"/>
</dbReference>
<comment type="subcellular location">
    <subcellularLocation>
        <location evidence="1">Cell membrane</location>
        <topology evidence="1">Multi-pass membrane protein</topology>
    </subcellularLocation>
</comment>
<dbReference type="InterPro" id="IPR017938">
    <property type="entry name" value="Riboflavin_synthase-like_b-brl"/>
</dbReference>
<evidence type="ECO:0000256" key="4">
    <source>
        <dbReference type="ARBA" id="ARBA00022448"/>
    </source>
</evidence>
<protein>
    <recommendedName>
        <fullName evidence="3">ferric-chelate reductase (NADPH)</fullName>
        <ecNumber evidence="3">1.16.1.9</ecNumber>
    </recommendedName>
</protein>
<dbReference type="InterPro" id="IPR039261">
    <property type="entry name" value="FNR_nucleotide-bd"/>
</dbReference>
<dbReference type="PANTHER" id="PTHR32361">
    <property type="entry name" value="FERRIC/CUPRIC REDUCTASE TRANSMEMBRANE COMPONENT"/>
    <property type="match status" value="1"/>
</dbReference>
<keyword evidence="7" id="KW-0249">Electron transport</keyword>
<dbReference type="AlphaFoldDB" id="A0A8E2F6Q5"/>
<feature type="compositionally biased region" description="Low complexity" evidence="14">
    <location>
        <begin position="391"/>
        <end position="406"/>
    </location>
</feature>
<dbReference type="EMBL" id="KV749037">
    <property type="protein sequence ID" value="OCL11481.1"/>
    <property type="molecule type" value="Genomic_DNA"/>
</dbReference>
<evidence type="ECO:0000256" key="11">
    <source>
        <dbReference type="ARBA" id="ARBA00023136"/>
    </source>
</evidence>
<dbReference type="Pfam" id="PF08030">
    <property type="entry name" value="NAD_binding_6"/>
    <property type="match status" value="1"/>
</dbReference>
<feature type="transmembrane region" description="Helical" evidence="15">
    <location>
        <begin position="177"/>
        <end position="195"/>
    </location>
</feature>
<keyword evidence="5" id="KW-1003">Cell membrane</keyword>
<dbReference type="GO" id="GO:0052851">
    <property type="term" value="F:ferric-chelate reductase (NADPH) activity"/>
    <property type="evidence" value="ECO:0007669"/>
    <property type="project" value="UniProtKB-EC"/>
</dbReference>